<dbReference type="RefSeq" id="WP_375357849.1">
    <property type="nucleotide sequence ID" value="NZ_JBHHMI010000034.1"/>
</dbReference>
<dbReference type="EMBL" id="JBHHMI010000034">
    <property type="protein sequence ID" value="MFB5269577.1"/>
    <property type="molecule type" value="Genomic_DNA"/>
</dbReference>
<evidence type="ECO:0000313" key="2">
    <source>
        <dbReference type="Proteomes" id="UP001580346"/>
    </source>
</evidence>
<proteinExistence type="predicted"/>
<evidence type="ECO:0000313" key="1">
    <source>
        <dbReference type="EMBL" id="MFB5269577.1"/>
    </source>
</evidence>
<accession>A0ABV5B030</accession>
<name>A0ABV5B030_9BACL</name>
<protein>
    <submittedName>
        <fullName evidence="1">DUF4365 domain-containing protein</fullName>
    </submittedName>
</protein>
<gene>
    <name evidence="1" type="ORF">ACE41H_22720</name>
</gene>
<sequence length="584" mass="67844">MAELSNSKKERLTVNTIKSLADAPGSYLIPEISVGDKGISFDGHISVMSDDTETKESLIGRVPVQVKGTEVEEFCEGLITFSFDIADYRNFLSSDGVLLLVGEVKPSGETKLYYKSLLALEIHELLQRYGKQKSRVIELRPIGETRLYDICCKFLAEQEHQPRELIRHRPFNIDDFQKFKFSSLTYSLNPTEPLRKIFDHDFTMYGILNQTHFPLVQVRFNSIGASQIVKFTDGDSEYDIFTENIFKESVDTLILENSFIFEFSRNDVSYRYLNFNSLAAQKRIIPMLISLFSGQKLSFEENIIQMLPQNDILVELRCWQSFLEDLEYTFDLLGINPEFVIEESKDIDTGREMEWLVHRVYIKNYAGLTMPDNKGFVNYKLGNKCVVLFYNPFAEDRFLNAFAHEVAEIGVYVQGENDNKHFHSIYVLLTEESLVKGVNLNIQKIKYSFDRCDPFSNELVADYTNKFCLSCINAYVQSGNRELLDLANYIYDRTIGTESEGEDYILINKLQIKLWRNEDLTIDESNILYQKKILAIKDNNLNLLFCVNVLLRNRVESTLTFEQMFPEKQEYFKTLPIFKFFEKL</sequence>
<reference evidence="1 2" key="1">
    <citation type="submission" date="2024-09" db="EMBL/GenBank/DDBJ databases">
        <title>Paenibacillus zeirhizospherea sp. nov., isolated from surface of the maize (Zea mays) roots in a horticulture field, Hungary.</title>
        <authorList>
            <person name="Marton D."/>
            <person name="Farkas M."/>
            <person name="Bedics A."/>
            <person name="Toth E."/>
            <person name="Tancsics A."/>
            <person name="Boka K."/>
            <person name="Maroti G."/>
            <person name="Kriszt B."/>
            <person name="Cserhati M."/>
        </authorList>
    </citation>
    <scope>NUCLEOTIDE SEQUENCE [LARGE SCALE GENOMIC DNA]</scope>
    <source>
        <strain evidence="1 2">KCTC 33519</strain>
    </source>
</reference>
<comment type="caution">
    <text evidence="1">The sequence shown here is derived from an EMBL/GenBank/DDBJ whole genome shotgun (WGS) entry which is preliminary data.</text>
</comment>
<keyword evidence="2" id="KW-1185">Reference proteome</keyword>
<organism evidence="1 2">
    <name type="scientific">Paenibacillus enshidis</name>
    <dbReference type="NCBI Taxonomy" id="1458439"/>
    <lineage>
        <taxon>Bacteria</taxon>
        <taxon>Bacillati</taxon>
        <taxon>Bacillota</taxon>
        <taxon>Bacilli</taxon>
        <taxon>Bacillales</taxon>
        <taxon>Paenibacillaceae</taxon>
        <taxon>Paenibacillus</taxon>
    </lineage>
</organism>
<dbReference type="Proteomes" id="UP001580346">
    <property type="component" value="Unassembled WGS sequence"/>
</dbReference>